<comment type="cofactor">
    <cofactor evidence="1">
        <name>Mg(2+)</name>
        <dbReference type="ChEBI" id="CHEBI:18420"/>
    </cofactor>
</comment>
<evidence type="ECO:0000256" key="10">
    <source>
        <dbReference type="ARBA" id="ARBA00048540"/>
    </source>
</evidence>
<evidence type="ECO:0000256" key="1">
    <source>
        <dbReference type="ARBA" id="ARBA00001946"/>
    </source>
</evidence>
<evidence type="ECO:0000256" key="5">
    <source>
        <dbReference type="ARBA" id="ARBA00022679"/>
    </source>
</evidence>
<keyword evidence="13" id="KW-1185">Reference proteome</keyword>
<sequence length="343" mass="38505">MIQKLIFSLSWLIAGYTSYAQPKRFEFVETKMASPFTIVFYHTDSLQAQQIAARAFHIVDSLAAIFTDYDPNSELNQFCATAADTATYHPISPALFDILLLSKRAHATSKGSFDISIGRLTKLWRAARQSDQWPSKEAIAAAKELTGMKYLQLDPKTGTARMLKAGIQLDLGGIAQGYIGEKVMRFLLDQGITAALVDVSGDITARGNPPGKAGWVVAINTPHHEAEWLHEHLLLKDHSVTTSGDLYQYMEHEGKRYSHILNPKTGYGITKRLSVTVIAKDPLVADWLTKSVSLLSYRKAKRLARKWNADFLVAEYKNEQLLFRHTRGFEEFMKTFASPEPEH</sequence>
<dbReference type="Gene3D" id="3.10.520.10">
    <property type="entry name" value="ApbE-like domains"/>
    <property type="match status" value="1"/>
</dbReference>
<evidence type="ECO:0000256" key="7">
    <source>
        <dbReference type="ARBA" id="ARBA00022827"/>
    </source>
</evidence>
<evidence type="ECO:0000256" key="4">
    <source>
        <dbReference type="ARBA" id="ARBA00022630"/>
    </source>
</evidence>
<dbReference type="GO" id="GO:0016740">
    <property type="term" value="F:transferase activity"/>
    <property type="evidence" value="ECO:0007669"/>
    <property type="project" value="UniProtKB-KW"/>
</dbReference>
<evidence type="ECO:0000256" key="2">
    <source>
        <dbReference type="ARBA" id="ARBA00011955"/>
    </source>
</evidence>
<evidence type="ECO:0000256" key="3">
    <source>
        <dbReference type="ARBA" id="ARBA00016337"/>
    </source>
</evidence>
<protein>
    <recommendedName>
        <fullName evidence="3 11">FAD:protein FMN transferase</fullName>
        <ecNumber evidence="2 11">2.7.1.180</ecNumber>
    </recommendedName>
    <alternativeName>
        <fullName evidence="9 11">Flavin transferase</fullName>
    </alternativeName>
</protein>
<dbReference type="Proteomes" id="UP001200145">
    <property type="component" value="Unassembled WGS sequence"/>
</dbReference>
<evidence type="ECO:0000313" key="12">
    <source>
        <dbReference type="EMBL" id="MCF1715025.1"/>
    </source>
</evidence>
<dbReference type="PIRSF" id="PIRSF006268">
    <property type="entry name" value="ApbE"/>
    <property type="match status" value="1"/>
</dbReference>
<dbReference type="SUPFAM" id="SSF143631">
    <property type="entry name" value="ApbE-like"/>
    <property type="match status" value="1"/>
</dbReference>
<evidence type="ECO:0000256" key="9">
    <source>
        <dbReference type="ARBA" id="ARBA00031306"/>
    </source>
</evidence>
<gene>
    <name evidence="12" type="ORF">L0U88_10345</name>
</gene>
<accession>A0ABS9BHF6</accession>
<evidence type="ECO:0000313" key="13">
    <source>
        <dbReference type="Proteomes" id="UP001200145"/>
    </source>
</evidence>
<reference evidence="12 13" key="1">
    <citation type="submission" date="2022-01" db="EMBL/GenBank/DDBJ databases">
        <title>Flavihumibacter sp. nov., isolated from sediment of a river.</title>
        <authorList>
            <person name="Liu H."/>
        </authorList>
    </citation>
    <scope>NUCLEOTIDE SEQUENCE [LARGE SCALE GENOMIC DNA]</scope>
    <source>
        <strain evidence="12 13">RY-1</strain>
    </source>
</reference>
<dbReference type="InterPro" id="IPR003374">
    <property type="entry name" value="ApbE-like_sf"/>
</dbReference>
<keyword evidence="6 11" id="KW-0479">Metal-binding</keyword>
<comment type="catalytic activity">
    <reaction evidence="10 11">
        <text>L-threonyl-[protein] + FAD = FMN-L-threonyl-[protein] + AMP + H(+)</text>
        <dbReference type="Rhea" id="RHEA:36847"/>
        <dbReference type="Rhea" id="RHEA-COMP:11060"/>
        <dbReference type="Rhea" id="RHEA-COMP:11061"/>
        <dbReference type="ChEBI" id="CHEBI:15378"/>
        <dbReference type="ChEBI" id="CHEBI:30013"/>
        <dbReference type="ChEBI" id="CHEBI:57692"/>
        <dbReference type="ChEBI" id="CHEBI:74257"/>
        <dbReference type="ChEBI" id="CHEBI:456215"/>
        <dbReference type="EC" id="2.7.1.180"/>
    </reaction>
</comment>
<dbReference type="PANTHER" id="PTHR30040">
    <property type="entry name" value="THIAMINE BIOSYNTHESIS LIPOPROTEIN APBE"/>
    <property type="match status" value="1"/>
</dbReference>
<dbReference type="PANTHER" id="PTHR30040:SF2">
    <property type="entry name" value="FAD:PROTEIN FMN TRANSFERASE"/>
    <property type="match status" value="1"/>
</dbReference>
<dbReference type="EMBL" id="JAKEVY010000002">
    <property type="protein sequence ID" value="MCF1715025.1"/>
    <property type="molecule type" value="Genomic_DNA"/>
</dbReference>
<evidence type="ECO:0000256" key="8">
    <source>
        <dbReference type="ARBA" id="ARBA00022842"/>
    </source>
</evidence>
<keyword evidence="7 11" id="KW-0274">FAD</keyword>
<organism evidence="12 13">
    <name type="scientific">Flavihumibacter fluminis</name>
    <dbReference type="NCBI Taxonomy" id="2909236"/>
    <lineage>
        <taxon>Bacteria</taxon>
        <taxon>Pseudomonadati</taxon>
        <taxon>Bacteroidota</taxon>
        <taxon>Chitinophagia</taxon>
        <taxon>Chitinophagales</taxon>
        <taxon>Chitinophagaceae</taxon>
        <taxon>Flavihumibacter</taxon>
    </lineage>
</organism>
<dbReference type="InterPro" id="IPR024932">
    <property type="entry name" value="ApbE"/>
</dbReference>
<comment type="caution">
    <text evidence="12">The sequence shown here is derived from an EMBL/GenBank/DDBJ whole genome shotgun (WGS) entry which is preliminary data.</text>
</comment>
<comment type="similarity">
    <text evidence="11">Belongs to the ApbE family.</text>
</comment>
<dbReference type="RefSeq" id="WP_234865975.1">
    <property type="nucleotide sequence ID" value="NZ_JAKEVY010000002.1"/>
</dbReference>
<dbReference type="EC" id="2.7.1.180" evidence="2 11"/>
<name>A0ABS9BHF6_9BACT</name>
<evidence type="ECO:0000256" key="6">
    <source>
        <dbReference type="ARBA" id="ARBA00022723"/>
    </source>
</evidence>
<keyword evidence="4 11" id="KW-0285">Flavoprotein</keyword>
<keyword evidence="8 11" id="KW-0460">Magnesium</keyword>
<dbReference type="Pfam" id="PF02424">
    <property type="entry name" value="ApbE"/>
    <property type="match status" value="1"/>
</dbReference>
<evidence type="ECO:0000256" key="11">
    <source>
        <dbReference type="PIRNR" id="PIRNR006268"/>
    </source>
</evidence>
<proteinExistence type="inferred from homology"/>
<keyword evidence="5 11" id="KW-0808">Transferase</keyword>